<sequence length="311" mass="34886">MGECGIVAGSAAQRYRLWQLSSARRSRTPPAVTPRTDWHLIYAASRIAIHLTPNTREYGDLSFDYFSFCSAMKYLENSSLEALSSSLSIGAIDCILDVKLESYSCKMVQSDKKQWKAYGGSNESSNVNDRQPLSPPDDFLSVSASPIGHSARMRHLSEAGHSGSETDADDFVLLDSISKRTLFDLIGALNIAYPDYDFSDVKSNCFSLIPGIEVVMEAVDSKFYATVNSYTSMRDELWLAIDNEIKPNECRIYSFKTNYKDDPFSEDGCLWCLNFFFHNKSLKRLMLLSCRALSQNGVTAYGDSLWDLDED</sequence>
<reference evidence="3 4" key="1">
    <citation type="submission" date="2023-08" db="EMBL/GenBank/DDBJ databases">
        <title>A Necator americanus chromosomal reference genome.</title>
        <authorList>
            <person name="Ilik V."/>
            <person name="Petrzelkova K.J."/>
            <person name="Pardy F."/>
            <person name="Fuh T."/>
            <person name="Niatou-Singa F.S."/>
            <person name="Gouil Q."/>
            <person name="Baker L."/>
            <person name="Ritchie M.E."/>
            <person name="Jex A.R."/>
            <person name="Gazzola D."/>
            <person name="Li H."/>
            <person name="Toshio Fujiwara R."/>
            <person name="Zhan B."/>
            <person name="Aroian R.V."/>
            <person name="Pafco B."/>
            <person name="Schwarz E.M."/>
        </authorList>
    </citation>
    <scope>NUCLEOTIDE SEQUENCE [LARGE SCALE GENOMIC DNA]</scope>
    <source>
        <strain evidence="3 4">Aroian</strain>
        <tissue evidence="3">Whole animal</tissue>
    </source>
</reference>
<dbReference type="PANTHER" id="PTHR22504:SF0">
    <property type="entry name" value="REPRESSOR OF RNA POLYMERASE III TRANSCRIPTION MAF1 HOMOLOG"/>
    <property type="match status" value="1"/>
</dbReference>
<organism evidence="3 4">
    <name type="scientific">Necator americanus</name>
    <name type="common">Human hookworm</name>
    <dbReference type="NCBI Taxonomy" id="51031"/>
    <lineage>
        <taxon>Eukaryota</taxon>
        <taxon>Metazoa</taxon>
        <taxon>Ecdysozoa</taxon>
        <taxon>Nematoda</taxon>
        <taxon>Chromadorea</taxon>
        <taxon>Rhabditida</taxon>
        <taxon>Rhabditina</taxon>
        <taxon>Rhabditomorpha</taxon>
        <taxon>Strongyloidea</taxon>
        <taxon>Ancylostomatidae</taxon>
        <taxon>Bunostominae</taxon>
        <taxon>Necator</taxon>
    </lineage>
</organism>
<dbReference type="InterPro" id="IPR038564">
    <property type="entry name" value="Maf1_sf"/>
</dbReference>
<keyword evidence="4" id="KW-1185">Reference proteome</keyword>
<proteinExistence type="inferred from homology"/>
<dbReference type="Pfam" id="PF09174">
    <property type="entry name" value="Maf1"/>
    <property type="match status" value="1"/>
</dbReference>
<dbReference type="Proteomes" id="UP001303046">
    <property type="component" value="Unassembled WGS sequence"/>
</dbReference>
<dbReference type="EMBL" id="JAVFWL010000001">
    <property type="protein sequence ID" value="KAK6725624.1"/>
    <property type="molecule type" value="Genomic_DNA"/>
</dbReference>
<evidence type="ECO:0000256" key="2">
    <source>
        <dbReference type="ARBA" id="ARBA00020829"/>
    </source>
</evidence>
<dbReference type="InterPro" id="IPR015257">
    <property type="entry name" value="Maf1"/>
</dbReference>
<evidence type="ECO:0000313" key="3">
    <source>
        <dbReference type="EMBL" id="KAK6725624.1"/>
    </source>
</evidence>
<comment type="caution">
    <text evidence="3">The sequence shown here is derived from an EMBL/GenBank/DDBJ whole genome shotgun (WGS) entry which is preliminary data.</text>
</comment>
<protein>
    <recommendedName>
        <fullName evidence="2">Repressor of RNA polymerase III transcription MAF1 homolog</fullName>
    </recommendedName>
</protein>
<dbReference type="Gene3D" id="3.40.1000.50">
    <property type="entry name" value="Repressor of RNA polymerase III transcription Maf1"/>
    <property type="match status" value="1"/>
</dbReference>
<comment type="similarity">
    <text evidence="1">Belongs to the MAF1 family.</text>
</comment>
<accession>A0ABR1BL28</accession>
<dbReference type="PANTHER" id="PTHR22504">
    <property type="entry name" value="REPRESSOR OF RNA POLYMERASE III TRANSCRIPTION MAF1"/>
    <property type="match status" value="1"/>
</dbReference>
<name>A0ABR1BL28_NECAM</name>
<evidence type="ECO:0000313" key="4">
    <source>
        <dbReference type="Proteomes" id="UP001303046"/>
    </source>
</evidence>
<gene>
    <name evidence="3" type="primary">Necator_chrI.g249</name>
    <name evidence="3" type="ORF">RB195_004128</name>
</gene>
<evidence type="ECO:0000256" key="1">
    <source>
        <dbReference type="ARBA" id="ARBA00006231"/>
    </source>
</evidence>